<dbReference type="STRING" id="2769.R7QRR2"/>
<keyword evidence="2 6" id="KW-0853">WD repeat</keyword>
<evidence type="ECO:0000256" key="2">
    <source>
        <dbReference type="ARBA" id="ARBA00022574"/>
    </source>
</evidence>
<dbReference type="GeneID" id="17318203"/>
<organism evidence="7 8">
    <name type="scientific">Chondrus crispus</name>
    <name type="common">Carrageen Irish moss</name>
    <name type="synonym">Polymorpha crispa</name>
    <dbReference type="NCBI Taxonomy" id="2769"/>
    <lineage>
        <taxon>Eukaryota</taxon>
        <taxon>Rhodophyta</taxon>
        <taxon>Florideophyceae</taxon>
        <taxon>Rhodymeniophycidae</taxon>
        <taxon>Gigartinales</taxon>
        <taxon>Gigartinaceae</taxon>
        <taxon>Chondrus</taxon>
    </lineage>
</organism>
<dbReference type="Proteomes" id="UP000012073">
    <property type="component" value="Unassembled WGS sequence"/>
</dbReference>
<feature type="repeat" description="WD" evidence="6">
    <location>
        <begin position="173"/>
        <end position="213"/>
    </location>
</feature>
<evidence type="ECO:0000256" key="1">
    <source>
        <dbReference type="ARBA" id="ARBA00004123"/>
    </source>
</evidence>
<evidence type="ECO:0000256" key="5">
    <source>
        <dbReference type="ARBA" id="ARBA00023242"/>
    </source>
</evidence>
<dbReference type="GO" id="GO:0005634">
    <property type="term" value="C:nucleus"/>
    <property type="evidence" value="ECO:0007669"/>
    <property type="project" value="UniProtKB-SubCell"/>
</dbReference>
<dbReference type="GO" id="GO:0006400">
    <property type="term" value="P:tRNA modification"/>
    <property type="evidence" value="ECO:0007669"/>
    <property type="project" value="TreeGrafter"/>
</dbReference>
<evidence type="ECO:0000256" key="6">
    <source>
        <dbReference type="PROSITE-ProRule" id="PRU00221"/>
    </source>
</evidence>
<dbReference type="Gene3D" id="2.130.10.10">
    <property type="entry name" value="YVTN repeat-like/Quinoprotein amine dehydrogenase"/>
    <property type="match status" value="1"/>
</dbReference>
<reference evidence="8" key="1">
    <citation type="journal article" date="2013" name="Proc. Natl. Acad. Sci. U.S.A.">
        <title>Genome structure and metabolic features in the red seaweed Chondrus crispus shed light on evolution of the Archaeplastida.</title>
        <authorList>
            <person name="Collen J."/>
            <person name="Porcel B."/>
            <person name="Carre W."/>
            <person name="Ball S.G."/>
            <person name="Chaparro C."/>
            <person name="Tonon T."/>
            <person name="Barbeyron T."/>
            <person name="Michel G."/>
            <person name="Noel B."/>
            <person name="Valentin K."/>
            <person name="Elias M."/>
            <person name="Artiguenave F."/>
            <person name="Arun A."/>
            <person name="Aury J.M."/>
            <person name="Barbosa-Neto J.F."/>
            <person name="Bothwell J.H."/>
            <person name="Bouget F.Y."/>
            <person name="Brillet L."/>
            <person name="Cabello-Hurtado F."/>
            <person name="Capella-Gutierrez S."/>
            <person name="Charrier B."/>
            <person name="Cladiere L."/>
            <person name="Cock J.M."/>
            <person name="Coelho S.M."/>
            <person name="Colleoni C."/>
            <person name="Czjzek M."/>
            <person name="Da Silva C."/>
            <person name="Delage L."/>
            <person name="Denoeud F."/>
            <person name="Deschamps P."/>
            <person name="Dittami S.M."/>
            <person name="Gabaldon T."/>
            <person name="Gachon C.M."/>
            <person name="Groisillier A."/>
            <person name="Herve C."/>
            <person name="Jabbari K."/>
            <person name="Katinka M."/>
            <person name="Kloareg B."/>
            <person name="Kowalczyk N."/>
            <person name="Labadie K."/>
            <person name="Leblanc C."/>
            <person name="Lopez P.J."/>
            <person name="McLachlan D.H."/>
            <person name="Meslet-Cladiere L."/>
            <person name="Moustafa A."/>
            <person name="Nehr Z."/>
            <person name="Nyvall Collen P."/>
            <person name="Panaud O."/>
            <person name="Partensky F."/>
            <person name="Poulain J."/>
            <person name="Rensing S.A."/>
            <person name="Rousvoal S."/>
            <person name="Samson G."/>
            <person name="Symeonidi A."/>
            <person name="Weissenbach J."/>
            <person name="Zambounis A."/>
            <person name="Wincker P."/>
            <person name="Boyen C."/>
        </authorList>
    </citation>
    <scope>NUCLEOTIDE SEQUENCE [LARGE SCALE GENOMIC DNA]</scope>
    <source>
        <strain evidence="8">cv. Stackhouse</strain>
    </source>
</reference>
<dbReference type="PhylomeDB" id="R7QRR2"/>
<name>R7QRR2_CHOCR</name>
<dbReference type="PROSITE" id="PS50082">
    <property type="entry name" value="WD_REPEATS_2"/>
    <property type="match status" value="1"/>
</dbReference>
<dbReference type="InterPro" id="IPR036322">
    <property type="entry name" value="WD40_repeat_dom_sf"/>
</dbReference>
<keyword evidence="3" id="KW-0819">tRNA processing</keyword>
<accession>R7QRR2</accession>
<dbReference type="AlphaFoldDB" id="R7QRR2"/>
<keyword evidence="5" id="KW-0539">Nucleus</keyword>
<dbReference type="Pfam" id="PF00400">
    <property type="entry name" value="WD40"/>
    <property type="match status" value="1"/>
</dbReference>
<dbReference type="RefSeq" id="XP_005710485.1">
    <property type="nucleotide sequence ID" value="XM_005710428.1"/>
</dbReference>
<evidence type="ECO:0000256" key="4">
    <source>
        <dbReference type="ARBA" id="ARBA00022737"/>
    </source>
</evidence>
<dbReference type="SMART" id="SM00320">
    <property type="entry name" value="WD40"/>
    <property type="match status" value="2"/>
</dbReference>
<comment type="subcellular location">
    <subcellularLocation>
        <location evidence="1">Nucleus</location>
    </subcellularLocation>
</comment>
<dbReference type="PANTHER" id="PTHR16288">
    <property type="entry name" value="WD40 REPEAT PROTEIN 4"/>
    <property type="match status" value="1"/>
</dbReference>
<dbReference type="GO" id="GO:0005829">
    <property type="term" value="C:cytosol"/>
    <property type="evidence" value="ECO:0007669"/>
    <property type="project" value="TreeGrafter"/>
</dbReference>
<dbReference type="EMBL" id="HG002140">
    <property type="protein sequence ID" value="CDF40191.1"/>
    <property type="molecule type" value="Genomic_DNA"/>
</dbReference>
<dbReference type="InterPro" id="IPR028884">
    <property type="entry name" value="Trm82"/>
</dbReference>
<proteinExistence type="predicted"/>
<keyword evidence="4" id="KW-0677">Repeat</keyword>
<dbReference type="InterPro" id="IPR015943">
    <property type="entry name" value="WD40/YVTN_repeat-like_dom_sf"/>
</dbReference>
<dbReference type="PANTHER" id="PTHR16288:SF0">
    <property type="entry name" value="TRNA (GUANINE-N(7)-)-METHYLTRANSFERASE NON-CATALYTIC SUBUNIT WDR4"/>
    <property type="match status" value="1"/>
</dbReference>
<dbReference type="OrthoDB" id="5762at2759"/>
<protein>
    <submittedName>
        <fullName evidence="7">Uncharacterized protein</fullName>
    </submittedName>
</protein>
<dbReference type="InterPro" id="IPR001680">
    <property type="entry name" value="WD40_rpt"/>
</dbReference>
<gene>
    <name evidence="7" type="ORF">CHC_T00000670001</name>
</gene>
<dbReference type="GO" id="GO:0036265">
    <property type="term" value="P:RNA (guanine-N7)-methylation"/>
    <property type="evidence" value="ECO:0007669"/>
    <property type="project" value="InterPro"/>
</dbReference>
<dbReference type="OMA" id="CASEVLM"/>
<dbReference type="SUPFAM" id="SSF50978">
    <property type="entry name" value="WD40 repeat-like"/>
    <property type="match status" value="1"/>
</dbReference>
<evidence type="ECO:0000313" key="8">
    <source>
        <dbReference type="Proteomes" id="UP000012073"/>
    </source>
</evidence>
<dbReference type="Gramene" id="CDF40191">
    <property type="protein sequence ID" value="CDF40191"/>
    <property type="gene ID" value="CHC_T00000670001"/>
</dbReference>
<dbReference type="GO" id="GO:0043527">
    <property type="term" value="C:tRNA methyltransferase complex"/>
    <property type="evidence" value="ECO:0007669"/>
    <property type="project" value="TreeGrafter"/>
</dbReference>
<keyword evidence="8" id="KW-1185">Reference proteome</keyword>
<evidence type="ECO:0000256" key="3">
    <source>
        <dbReference type="ARBA" id="ARBA00022694"/>
    </source>
</evidence>
<evidence type="ECO:0000313" key="7">
    <source>
        <dbReference type="EMBL" id="CDF40191.1"/>
    </source>
</evidence>
<sequence>MTRPRENECYPLEVLAAGGDGLVVGSHGGDLYISGQRYDLKRVCGAAVACAKQSLIVVLTLQKEAVVLSRDVSTDVWKEVARHLMPKRPTSAVFAIARQQVVVADAFGDVYALPIASSLNLRDDQTQAEVLILGHFSTVTSLALKDSLIASADRDAKLRISRFPDSFVIESFCVAHQDFITCVQWIGTKRIISGAGDGTLRCWNAADGSLLNTVDIRDHIPRHSNEENTREEKWDLIELLQTSRCYRDEGR</sequence>
<dbReference type="KEGG" id="ccp:CHC_T00000670001"/>